<dbReference type="PANTHER" id="PTHR11695">
    <property type="entry name" value="ALCOHOL DEHYDROGENASE RELATED"/>
    <property type="match status" value="1"/>
</dbReference>
<comment type="caution">
    <text evidence="2">The sequence shown here is derived from an EMBL/GenBank/DDBJ whole genome shotgun (WGS) entry which is preliminary data.</text>
</comment>
<dbReference type="InterPro" id="IPR036291">
    <property type="entry name" value="NAD(P)-bd_dom_sf"/>
</dbReference>
<evidence type="ECO:0000313" key="3">
    <source>
        <dbReference type="Proteomes" id="UP000239494"/>
    </source>
</evidence>
<dbReference type="Gene3D" id="3.40.50.720">
    <property type="entry name" value="NAD(P)-binding Rossmann-like Domain"/>
    <property type="match status" value="1"/>
</dbReference>
<sequence length="313" mass="32734">MATTRRIQYHEYGGPEVMRLEDFEPVRPGPGQVLVRVRAAAVNPLDWKIRNGTMKLMTGRSFPRAMGNDFAGVVEAVGEGVTRIRVGDEVLGGAQLKASGAFAEVVVAEEKAVVRKPEGLSFEEAAVLPTVGITAYQALFGKNRVRSGQAVFVHGCLGGVGRAATQLALARGAVVGGSCRPASADVARDLGLSPVVGFDFDPRRLGERFDVVLDTAGTLPAKAARTMLTPGGRVVDITPTPAKFARSAVSARYQVLIAQSVTGDLEEVARAAGQGALRLPIARTVPLADAVDALAELELKGTPKGGKLVITTG</sequence>
<organism evidence="2 3">
    <name type="scientific">Umezawaea tangerina</name>
    <dbReference type="NCBI Taxonomy" id="84725"/>
    <lineage>
        <taxon>Bacteria</taxon>
        <taxon>Bacillati</taxon>
        <taxon>Actinomycetota</taxon>
        <taxon>Actinomycetes</taxon>
        <taxon>Pseudonocardiales</taxon>
        <taxon>Pseudonocardiaceae</taxon>
        <taxon>Umezawaea</taxon>
    </lineage>
</organism>
<dbReference type="AlphaFoldDB" id="A0A2T0T1C3"/>
<dbReference type="Proteomes" id="UP000239494">
    <property type="component" value="Unassembled WGS sequence"/>
</dbReference>
<dbReference type="EMBL" id="PVTF01000007">
    <property type="protein sequence ID" value="PRY39464.1"/>
    <property type="molecule type" value="Genomic_DNA"/>
</dbReference>
<evidence type="ECO:0000313" key="2">
    <source>
        <dbReference type="EMBL" id="PRY39464.1"/>
    </source>
</evidence>
<feature type="domain" description="Enoyl reductase (ER)" evidence="1">
    <location>
        <begin position="13"/>
        <end position="310"/>
    </location>
</feature>
<proteinExistence type="predicted"/>
<dbReference type="Pfam" id="PF13602">
    <property type="entry name" value="ADH_zinc_N_2"/>
    <property type="match status" value="1"/>
</dbReference>
<dbReference type="OrthoDB" id="3613651at2"/>
<name>A0A2T0T1C3_9PSEU</name>
<dbReference type="RefSeq" id="WP_106189422.1">
    <property type="nucleotide sequence ID" value="NZ_PVTF01000007.1"/>
</dbReference>
<dbReference type="InterPro" id="IPR011032">
    <property type="entry name" value="GroES-like_sf"/>
</dbReference>
<dbReference type="SUPFAM" id="SSF50129">
    <property type="entry name" value="GroES-like"/>
    <property type="match status" value="1"/>
</dbReference>
<protein>
    <submittedName>
        <fullName evidence="2">NADPH:quinone reductase-like Zn-dependent oxidoreductase</fullName>
    </submittedName>
</protein>
<dbReference type="GO" id="GO:0016491">
    <property type="term" value="F:oxidoreductase activity"/>
    <property type="evidence" value="ECO:0007669"/>
    <property type="project" value="InterPro"/>
</dbReference>
<dbReference type="InterPro" id="IPR013154">
    <property type="entry name" value="ADH-like_N"/>
</dbReference>
<dbReference type="CDD" id="cd05289">
    <property type="entry name" value="MDR_like_2"/>
    <property type="match status" value="1"/>
</dbReference>
<keyword evidence="3" id="KW-1185">Reference proteome</keyword>
<dbReference type="PANTHER" id="PTHR11695:SF294">
    <property type="entry name" value="RETICULON-4-INTERACTING PROTEIN 1, MITOCHONDRIAL"/>
    <property type="match status" value="1"/>
</dbReference>
<accession>A0A2T0T1C3</accession>
<dbReference type="InterPro" id="IPR020843">
    <property type="entry name" value="ER"/>
</dbReference>
<dbReference type="Gene3D" id="3.90.180.10">
    <property type="entry name" value="Medium-chain alcohol dehydrogenases, catalytic domain"/>
    <property type="match status" value="1"/>
</dbReference>
<dbReference type="SMART" id="SM00829">
    <property type="entry name" value="PKS_ER"/>
    <property type="match status" value="1"/>
</dbReference>
<gene>
    <name evidence="2" type="ORF">CLV43_10747</name>
</gene>
<reference evidence="2 3" key="1">
    <citation type="submission" date="2018-03" db="EMBL/GenBank/DDBJ databases">
        <title>Genomic Encyclopedia of Archaeal and Bacterial Type Strains, Phase II (KMG-II): from individual species to whole genera.</title>
        <authorList>
            <person name="Goeker M."/>
        </authorList>
    </citation>
    <scope>NUCLEOTIDE SEQUENCE [LARGE SCALE GENOMIC DNA]</scope>
    <source>
        <strain evidence="2 3">DSM 44720</strain>
    </source>
</reference>
<dbReference type="InterPro" id="IPR050700">
    <property type="entry name" value="YIM1/Zinc_Alcohol_DH_Fams"/>
</dbReference>
<dbReference type="SUPFAM" id="SSF51735">
    <property type="entry name" value="NAD(P)-binding Rossmann-fold domains"/>
    <property type="match status" value="1"/>
</dbReference>
<dbReference type="Pfam" id="PF08240">
    <property type="entry name" value="ADH_N"/>
    <property type="match status" value="1"/>
</dbReference>
<evidence type="ECO:0000259" key="1">
    <source>
        <dbReference type="SMART" id="SM00829"/>
    </source>
</evidence>